<dbReference type="SFLD" id="SFLDF00027">
    <property type="entry name" value="p-type_atpase"/>
    <property type="match status" value="1"/>
</dbReference>
<dbReference type="SUPFAM" id="SSF56784">
    <property type="entry name" value="HAD-like"/>
    <property type="match status" value="1"/>
</dbReference>
<dbReference type="GO" id="GO:0006883">
    <property type="term" value="P:intracellular sodium ion homeostasis"/>
    <property type="evidence" value="ECO:0007669"/>
    <property type="project" value="TreeGrafter"/>
</dbReference>
<dbReference type="InterPro" id="IPR001757">
    <property type="entry name" value="P_typ_ATPase"/>
</dbReference>
<dbReference type="SUPFAM" id="SSF81653">
    <property type="entry name" value="Calcium ATPase, transduction domain A"/>
    <property type="match status" value="1"/>
</dbReference>
<dbReference type="SUPFAM" id="SSF81665">
    <property type="entry name" value="Calcium ATPase, transmembrane domain M"/>
    <property type="match status" value="1"/>
</dbReference>
<dbReference type="PRINTS" id="PR00119">
    <property type="entry name" value="CATATPASE"/>
</dbReference>
<dbReference type="SFLD" id="SFLDG00002">
    <property type="entry name" value="C1.7:_P-type_atpase_like"/>
    <property type="match status" value="1"/>
</dbReference>
<dbReference type="GO" id="GO:1990573">
    <property type="term" value="P:potassium ion import across plasma membrane"/>
    <property type="evidence" value="ECO:0007669"/>
    <property type="project" value="TreeGrafter"/>
</dbReference>
<dbReference type="PRINTS" id="PR00120">
    <property type="entry name" value="HATPASE"/>
</dbReference>
<feature type="transmembrane region" description="Helical" evidence="10">
    <location>
        <begin position="882"/>
        <end position="903"/>
    </location>
</feature>
<dbReference type="GO" id="GO:0012505">
    <property type="term" value="C:endomembrane system"/>
    <property type="evidence" value="ECO:0007669"/>
    <property type="project" value="UniProtKB-SubCell"/>
</dbReference>
<dbReference type="Pfam" id="PF13246">
    <property type="entry name" value="Cation_ATPase"/>
    <property type="match status" value="1"/>
</dbReference>
<dbReference type="Gene3D" id="2.70.150.10">
    <property type="entry name" value="Calcium-transporting ATPase, cytoplasmic transduction domain A"/>
    <property type="match status" value="1"/>
</dbReference>
<keyword evidence="5" id="KW-0067">ATP-binding</keyword>
<keyword evidence="9 10" id="KW-0472">Membrane</keyword>
<protein>
    <submittedName>
        <fullName evidence="12">Unannotated protein</fullName>
    </submittedName>
</protein>
<evidence type="ECO:0000256" key="9">
    <source>
        <dbReference type="ARBA" id="ARBA00023136"/>
    </source>
</evidence>
<feature type="transmembrane region" description="Helical" evidence="10">
    <location>
        <begin position="780"/>
        <end position="802"/>
    </location>
</feature>
<dbReference type="GO" id="GO:0005391">
    <property type="term" value="F:P-type sodium:potassium-exchanging transporter activity"/>
    <property type="evidence" value="ECO:0007669"/>
    <property type="project" value="TreeGrafter"/>
</dbReference>
<dbReference type="NCBIfam" id="TIGR01494">
    <property type="entry name" value="ATPase_P-type"/>
    <property type="match status" value="2"/>
</dbReference>
<dbReference type="GO" id="GO:1902600">
    <property type="term" value="P:proton transmembrane transport"/>
    <property type="evidence" value="ECO:0007669"/>
    <property type="project" value="TreeGrafter"/>
</dbReference>
<feature type="transmembrane region" description="Helical" evidence="10">
    <location>
        <begin position="80"/>
        <end position="107"/>
    </location>
</feature>
<dbReference type="PANTHER" id="PTHR43294:SF20">
    <property type="entry name" value="P-TYPE ATPASE"/>
    <property type="match status" value="1"/>
</dbReference>
<keyword evidence="2" id="KW-0597">Phosphoprotein</keyword>
<feature type="domain" description="Cation-transporting P-type ATPase N-terminal" evidence="11">
    <location>
        <begin position="20"/>
        <end position="94"/>
    </location>
</feature>
<evidence type="ECO:0000256" key="10">
    <source>
        <dbReference type="SAM" id="Phobius"/>
    </source>
</evidence>
<keyword evidence="3 10" id="KW-0812">Transmembrane</keyword>
<dbReference type="GO" id="GO:0030007">
    <property type="term" value="P:intracellular potassium ion homeostasis"/>
    <property type="evidence" value="ECO:0007669"/>
    <property type="project" value="TreeGrafter"/>
</dbReference>
<dbReference type="Pfam" id="PF00122">
    <property type="entry name" value="E1-E2_ATPase"/>
    <property type="match status" value="1"/>
</dbReference>
<reference evidence="12" key="1">
    <citation type="submission" date="2020-05" db="EMBL/GenBank/DDBJ databases">
        <authorList>
            <person name="Chiriac C."/>
            <person name="Salcher M."/>
            <person name="Ghai R."/>
            <person name="Kavagutti S V."/>
        </authorList>
    </citation>
    <scope>NUCLEOTIDE SEQUENCE</scope>
</reference>
<feature type="transmembrane region" description="Helical" evidence="10">
    <location>
        <begin position="739"/>
        <end position="759"/>
    </location>
</feature>
<dbReference type="InterPro" id="IPR023299">
    <property type="entry name" value="ATPase_P-typ_cyto_dom_N"/>
</dbReference>
<keyword evidence="7" id="KW-1278">Translocase</keyword>
<dbReference type="InterPro" id="IPR023298">
    <property type="entry name" value="ATPase_P-typ_TM_dom_sf"/>
</dbReference>
<dbReference type="Pfam" id="PF08282">
    <property type="entry name" value="Hydrolase_3"/>
    <property type="match status" value="1"/>
</dbReference>
<dbReference type="InterPro" id="IPR059000">
    <property type="entry name" value="ATPase_P-type_domA"/>
</dbReference>
<evidence type="ECO:0000256" key="5">
    <source>
        <dbReference type="ARBA" id="ARBA00022840"/>
    </source>
</evidence>
<evidence type="ECO:0000256" key="8">
    <source>
        <dbReference type="ARBA" id="ARBA00022989"/>
    </source>
</evidence>
<comment type="subcellular location">
    <subcellularLocation>
        <location evidence="1">Endomembrane system</location>
        <topology evidence="1">Multi-pass membrane protein</topology>
    </subcellularLocation>
</comment>
<dbReference type="GO" id="GO:0036376">
    <property type="term" value="P:sodium ion export across plasma membrane"/>
    <property type="evidence" value="ECO:0007669"/>
    <property type="project" value="TreeGrafter"/>
</dbReference>
<dbReference type="InterPro" id="IPR036412">
    <property type="entry name" value="HAD-like_sf"/>
</dbReference>
<evidence type="ECO:0000256" key="7">
    <source>
        <dbReference type="ARBA" id="ARBA00022967"/>
    </source>
</evidence>
<feature type="transmembrane region" description="Helical" evidence="10">
    <location>
        <begin position="286"/>
        <end position="308"/>
    </location>
</feature>
<gene>
    <name evidence="12" type="ORF">UFOPK3402_00158</name>
</gene>
<evidence type="ECO:0000256" key="6">
    <source>
        <dbReference type="ARBA" id="ARBA00022842"/>
    </source>
</evidence>
<evidence type="ECO:0000256" key="3">
    <source>
        <dbReference type="ARBA" id="ARBA00022692"/>
    </source>
</evidence>
<dbReference type="Pfam" id="PF00689">
    <property type="entry name" value="Cation_ATPase_C"/>
    <property type="match status" value="1"/>
</dbReference>
<dbReference type="EMBL" id="CAFBLS010000011">
    <property type="protein sequence ID" value="CAB4860023.1"/>
    <property type="molecule type" value="Genomic_DNA"/>
</dbReference>
<dbReference type="Gene3D" id="1.20.1110.10">
    <property type="entry name" value="Calcium-transporting ATPase, transmembrane domain"/>
    <property type="match status" value="1"/>
</dbReference>
<dbReference type="InterPro" id="IPR008250">
    <property type="entry name" value="ATPase_P-typ_transduc_dom_A_sf"/>
</dbReference>
<dbReference type="InterPro" id="IPR006068">
    <property type="entry name" value="ATPase_P-typ_cation-transptr_C"/>
</dbReference>
<accession>A0A6J7CYJ8</accession>
<dbReference type="AlphaFoldDB" id="A0A6J7CYJ8"/>
<organism evidence="12">
    <name type="scientific">freshwater metagenome</name>
    <dbReference type="NCBI Taxonomy" id="449393"/>
    <lineage>
        <taxon>unclassified sequences</taxon>
        <taxon>metagenomes</taxon>
        <taxon>ecological metagenomes</taxon>
    </lineage>
</organism>
<feature type="transmembrane region" description="Helical" evidence="10">
    <location>
        <begin position="706"/>
        <end position="727"/>
    </location>
</feature>
<dbReference type="Gene3D" id="3.40.1110.10">
    <property type="entry name" value="Calcium-transporting ATPase, cytoplasmic domain N"/>
    <property type="match status" value="1"/>
</dbReference>
<dbReference type="InterPro" id="IPR004014">
    <property type="entry name" value="ATPase_P-typ_cation-transptr_N"/>
</dbReference>
<dbReference type="InterPro" id="IPR044492">
    <property type="entry name" value="P_typ_ATPase_HD_dom"/>
</dbReference>
<keyword evidence="8 10" id="KW-1133">Transmembrane helix</keyword>
<dbReference type="InterPro" id="IPR023214">
    <property type="entry name" value="HAD_sf"/>
</dbReference>
<evidence type="ECO:0000256" key="2">
    <source>
        <dbReference type="ARBA" id="ARBA00022553"/>
    </source>
</evidence>
<dbReference type="GO" id="GO:0005886">
    <property type="term" value="C:plasma membrane"/>
    <property type="evidence" value="ECO:0007669"/>
    <property type="project" value="TreeGrafter"/>
</dbReference>
<evidence type="ECO:0000256" key="1">
    <source>
        <dbReference type="ARBA" id="ARBA00004127"/>
    </source>
</evidence>
<feature type="transmembrane region" description="Helical" evidence="10">
    <location>
        <begin position="258"/>
        <end position="280"/>
    </location>
</feature>
<dbReference type="GO" id="GO:0016887">
    <property type="term" value="F:ATP hydrolysis activity"/>
    <property type="evidence" value="ECO:0007669"/>
    <property type="project" value="InterPro"/>
</dbReference>
<dbReference type="FunFam" id="2.70.150.10:FF:000160">
    <property type="entry name" value="Sarcoplasmic/endoplasmic reticulum calcium ATPase 1"/>
    <property type="match status" value="1"/>
</dbReference>
<dbReference type="Pfam" id="PF00690">
    <property type="entry name" value="Cation_ATPase_N"/>
    <property type="match status" value="1"/>
</dbReference>
<dbReference type="Gene3D" id="3.40.50.1000">
    <property type="entry name" value="HAD superfamily/HAD-like"/>
    <property type="match status" value="1"/>
</dbReference>
<sequence length="918" mass="95897">MRTDTGFGDQGGERKLEEAPAYAHDANAIASELGCEPGTGLSSQEAAARLAKLGPNEITAEKPPSRVVVALSQLRDPMNVMLVAVVGVSGLIGQWSTAIIVGVLIALNVSLATRQEMKARASVDALADLKVTEAKVLRAGTLALIPAVDLVVGDIVQLEAGDIVPADGRILRSATLEVQEAALTGESAPVSKNSMQLADVDVAVGDRTNMAFQNTSVTRGTASIIVTATGMSTQMGQIASMLTSVKRTRSPLQQELDALTRVLGIIAWTAVAFIVVVGLIRGLPASQLLLLGTAMAISAIPTGLPAFVSGMLSSGAKQLAAAKAIVKNLTDVETLGATSAINTDKTGTLTMNEMMVSSIYGNGSWFTVDGEGYRKQGNVRAVAGSPVPDFTRLALGLCLCSDATVSDDGDVVGDPTEAALVVLAAKLGVDAIETRRTYPRIAEVPFDSEVKFMATFHRVEIDGVTRTIELVKGGPDVVLARCSHAGRPGGDRQVPIDEARDAIIEANSRMAEKGLRVLAFAARFIGVEDEQQLSRDPMPLATDLGFVGMVGMIDPLRSEAKSAVSIALAAGIDVRMITGDHAITAQAIGESLGLGPGAISGTELDALSDAELAERLPQLHVFGRVSPEDKLRLARVMQEQGLVVAMTGDAVNDAAALKQADMGVAMGSGSEVTKQAARMILTDDNFGTLVHAVELGRRVYAKVVSYVRFQMTQLLALVMLFVAATAFNINDGVALTPSMVLFLLFFVTAAGVIVIAVDPGDPDVMSRPPRDPKVPITNRMAITFWVLYALVLFAAAMVPLVAGPDEPNADAASISMTMAFVVMGLGTVLNAIVNRRDPTSGLTAPVLKALMISAVPVAMIYAATELPGLQRSLLTVGLSGGQWLECIGLALALPIVVEVAKLIRRTRATSSSGDSRGG</sequence>
<dbReference type="InterPro" id="IPR050510">
    <property type="entry name" value="Cation_transp_ATPase_P-type"/>
</dbReference>
<keyword evidence="4" id="KW-0547">Nucleotide-binding</keyword>
<dbReference type="SMART" id="SM00831">
    <property type="entry name" value="Cation_ATPase_N"/>
    <property type="match status" value="1"/>
</dbReference>
<evidence type="ECO:0000313" key="12">
    <source>
        <dbReference type="EMBL" id="CAB4860023.1"/>
    </source>
</evidence>
<dbReference type="PROSITE" id="PS00154">
    <property type="entry name" value="ATPASE_E1_E2"/>
    <property type="match status" value="1"/>
</dbReference>
<feature type="transmembrane region" description="Helical" evidence="10">
    <location>
        <begin position="845"/>
        <end position="862"/>
    </location>
</feature>
<evidence type="ECO:0000259" key="11">
    <source>
        <dbReference type="SMART" id="SM00831"/>
    </source>
</evidence>
<dbReference type="GO" id="GO:0005524">
    <property type="term" value="F:ATP binding"/>
    <property type="evidence" value="ECO:0007669"/>
    <property type="project" value="UniProtKB-KW"/>
</dbReference>
<keyword evidence="6" id="KW-0460">Magnesium</keyword>
<feature type="transmembrane region" description="Helical" evidence="10">
    <location>
        <begin position="814"/>
        <end position="833"/>
    </location>
</feature>
<dbReference type="SUPFAM" id="SSF81660">
    <property type="entry name" value="Metal cation-transporting ATPase, ATP-binding domain N"/>
    <property type="match status" value="1"/>
</dbReference>
<evidence type="ECO:0000256" key="4">
    <source>
        <dbReference type="ARBA" id="ARBA00022741"/>
    </source>
</evidence>
<dbReference type="InterPro" id="IPR018303">
    <property type="entry name" value="ATPase_P-typ_P_site"/>
</dbReference>
<dbReference type="PANTHER" id="PTHR43294">
    <property type="entry name" value="SODIUM/POTASSIUM-TRANSPORTING ATPASE SUBUNIT ALPHA"/>
    <property type="match status" value="1"/>
</dbReference>
<dbReference type="SFLD" id="SFLDS00003">
    <property type="entry name" value="Haloacid_Dehalogenase"/>
    <property type="match status" value="1"/>
</dbReference>
<name>A0A6J7CYJ8_9ZZZZ</name>
<proteinExistence type="predicted"/>